<accession>A0A9P1IAK9</accession>
<dbReference type="Proteomes" id="UP001152747">
    <property type="component" value="Unassembled WGS sequence"/>
</dbReference>
<protein>
    <recommendedName>
        <fullName evidence="3">Receptor L-domain domain-containing protein</fullName>
    </recommendedName>
</protein>
<gene>
    <name evidence="4" type="ORF">CAMP_LOCUS4326</name>
</gene>
<organism evidence="4 5">
    <name type="scientific">Caenorhabditis angaria</name>
    <dbReference type="NCBI Taxonomy" id="860376"/>
    <lineage>
        <taxon>Eukaryota</taxon>
        <taxon>Metazoa</taxon>
        <taxon>Ecdysozoa</taxon>
        <taxon>Nematoda</taxon>
        <taxon>Chromadorea</taxon>
        <taxon>Rhabditida</taxon>
        <taxon>Rhabditina</taxon>
        <taxon>Rhabditomorpha</taxon>
        <taxon>Rhabditoidea</taxon>
        <taxon>Rhabditidae</taxon>
        <taxon>Peloderinae</taxon>
        <taxon>Caenorhabditis</taxon>
    </lineage>
</organism>
<feature type="transmembrane region" description="Helical" evidence="1">
    <location>
        <begin position="472"/>
        <end position="491"/>
    </location>
</feature>
<dbReference type="SUPFAM" id="SSF52058">
    <property type="entry name" value="L domain-like"/>
    <property type="match status" value="1"/>
</dbReference>
<dbReference type="EMBL" id="CANHGI010000002">
    <property type="protein sequence ID" value="CAI5441689.1"/>
    <property type="molecule type" value="Genomic_DNA"/>
</dbReference>
<sequence length="513" mass="58495">MSKIWICILFGISSISTISEEDSIGSLISKDFLTTEGNNTTELENGTTFGSYTSTTVIISTTERPGKCRVPPDILLKDDCDWFDTNGAYVEINTDLLNDEILMKLANRLVYLSKVKLIISGFLSSGTNVNKIYDKRNLTGILFSKLSQIEDAEIVIENGRNLDFNLLFPTYENISIRNFSLTIHGNEQIVNLSNRAELMERICDTAICDIQEKEECMFLNSIQNINEYKKCEIVYGDMVFDQEFQDFIPRHMNFVLYGCFIVDQANIRILMHFSFVETHCTTAHEFTLNNLLCREDRIMTVKHFRQGIVEVRIAEEEAECSKGECFGNLVIERETQYFLTCEKVKKSLVINEKSGNLSDRIPDFAFIRLIEGTFKITNNPSIEVLILPLLKKIEGDKCPALTIENMPNLKKIIFHPSFSVSCNADSNAPAISISNCSKLVLPNDIYDWDKNERVEIGTTQVAPPSPFHFIQYAIYAAFGIMIIIEIILFIYNKNKDPERIEDIDDLLEYTNKG</sequence>
<evidence type="ECO:0000256" key="2">
    <source>
        <dbReference type="SAM" id="SignalP"/>
    </source>
</evidence>
<reference evidence="4" key="1">
    <citation type="submission" date="2022-11" db="EMBL/GenBank/DDBJ databases">
        <authorList>
            <person name="Kikuchi T."/>
        </authorList>
    </citation>
    <scope>NUCLEOTIDE SEQUENCE</scope>
    <source>
        <strain evidence="4">PS1010</strain>
    </source>
</reference>
<evidence type="ECO:0000313" key="5">
    <source>
        <dbReference type="Proteomes" id="UP001152747"/>
    </source>
</evidence>
<dbReference type="InterPro" id="IPR000494">
    <property type="entry name" value="Rcpt_L-dom"/>
</dbReference>
<dbReference type="Pfam" id="PF01030">
    <property type="entry name" value="Recep_L_domain"/>
    <property type="match status" value="1"/>
</dbReference>
<dbReference type="AlphaFoldDB" id="A0A9P1IAK9"/>
<keyword evidence="1" id="KW-0472">Membrane</keyword>
<dbReference type="OrthoDB" id="5777857at2759"/>
<evidence type="ECO:0000313" key="4">
    <source>
        <dbReference type="EMBL" id="CAI5441689.1"/>
    </source>
</evidence>
<dbReference type="Gene3D" id="3.80.20.20">
    <property type="entry name" value="Receptor L-domain"/>
    <property type="match status" value="1"/>
</dbReference>
<feature type="chain" id="PRO_5040218507" description="Receptor L-domain domain-containing protein" evidence="2">
    <location>
        <begin position="20"/>
        <end position="513"/>
    </location>
</feature>
<feature type="domain" description="Receptor L-domain" evidence="3">
    <location>
        <begin position="341"/>
        <end position="450"/>
    </location>
</feature>
<keyword evidence="1" id="KW-0812">Transmembrane</keyword>
<evidence type="ECO:0000259" key="3">
    <source>
        <dbReference type="Pfam" id="PF01030"/>
    </source>
</evidence>
<proteinExistence type="predicted"/>
<evidence type="ECO:0000256" key="1">
    <source>
        <dbReference type="SAM" id="Phobius"/>
    </source>
</evidence>
<name>A0A9P1IAK9_9PELO</name>
<keyword evidence="5" id="KW-1185">Reference proteome</keyword>
<comment type="caution">
    <text evidence="4">The sequence shown here is derived from an EMBL/GenBank/DDBJ whole genome shotgun (WGS) entry which is preliminary data.</text>
</comment>
<feature type="signal peptide" evidence="2">
    <location>
        <begin position="1"/>
        <end position="19"/>
    </location>
</feature>
<dbReference type="InterPro" id="IPR036941">
    <property type="entry name" value="Rcpt_L-dom_sf"/>
</dbReference>
<keyword evidence="1" id="KW-1133">Transmembrane helix</keyword>
<keyword evidence="2" id="KW-0732">Signal</keyword>